<comment type="caution">
    <text evidence="5">The sequence shown here is derived from an EMBL/GenBank/DDBJ whole genome shotgun (WGS) entry which is preliminary data.</text>
</comment>
<reference evidence="6" key="1">
    <citation type="journal article" date="2019" name="Int. J. Syst. Evol. Microbiol.">
        <title>The Global Catalogue of Microorganisms (GCM) 10K type strain sequencing project: providing services to taxonomists for standard genome sequencing and annotation.</title>
        <authorList>
            <consortium name="The Broad Institute Genomics Platform"/>
            <consortium name="The Broad Institute Genome Sequencing Center for Infectious Disease"/>
            <person name="Wu L."/>
            <person name="Ma J."/>
        </authorList>
    </citation>
    <scope>NUCLEOTIDE SEQUENCE [LARGE SCALE GENOMIC DNA]</scope>
    <source>
        <strain evidence="6">JCM 18542</strain>
    </source>
</reference>
<proteinExistence type="predicted"/>
<keyword evidence="1" id="KW-0285">Flavoprotein</keyword>
<evidence type="ECO:0000313" key="5">
    <source>
        <dbReference type="EMBL" id="GAA4822792.1"/>
    </source>
</evidence>
<feature type="domain" description="NADH:flavin oxidoreductase/NADH oxidase N-terminal" evidence="4">
    <location>
        <begin position="40"/>
        <end position="276"/>
    </location>
</feature>
<evidence type="ECO:0000256" key="2">
    <source>
        <dbReference type="ARBA" id="ARBA00023002"/>
    </source>
</evidence>
<name>A0ABP9CZC3_9ACTN</name>
<organism evidence="5 6">
    <name type="scientific">Tomitella cavernea</name>
    <dbReference type="NCBI Taxonomy" id="1387982"/>
    <lineage>
        <taxon>Bacteria</taxon>
        <taxon>Bacillati</taxon>
        <taxon>Actinomycetota</taxon>
        <taxon>Actinomycetes</taxon>
        <taxon>Mycobacteriales</taxon>
        <taxon>Tomitella</taxon>
    </lineage>
</organism>
<accession>A0ABP9CZC3</accession>
<evidence type="ECO:0000259" key="4">
    <source>
        <dbReference type="Pfam" id="PF00724"/>
    </source>
</evidence>
<dbReference type="Pfam" id="PF00724">
    <property type="entry name" value="Oxidored_FMN"/>
    <property type="match status" value="1"/>
</dbReference>
<evidence type="ECO:0000256" key="1">
    <source>
        <dbReference type="ARBA" id="ARBA00022630"/>
    </source>
</evidence>
<dbReference type="Proteomes" id="UP001500839">
    <property type="component" value="Unassembled WGS sequence"/>
</dbReference>
<dbReference type="Gene3D" id="3.20.20.70">
    <property type="entry name" value="Aldolase class I"/>
    <property type="match status" value="1"/>
</dbReference>
<keyword evidence="6" id="KW-1185">Reference proteome</keyword>
<dbReference type="EMBL" id="BAABKQ010000001">
    <property type="protein sequence ID" value="GAA4822792.1"/>
    <property type="molecule type" value="Genomic_DNA"/>
</dbReference>
<feature type="region of interest" description="Disordered" evidence="3">
    <location>
        <begin position="1"/>
        <end position="45"/>
    </location>
</feature>
<dbReference type="PANTHER" id="PTHR43656:SF2">
    <property type="entry name" value="BINDING OXIDOREDUCTASE, PUTATIVE (AFU_ORTHOLOGUE AFUA_2G08260)-RELATED"/>
    <property type="match status" value="1"/>
</dbReference>
<dbReference type="InterPro" id="IPR001155">
    <property type="entry name" value="OxRdtase_FMN_N"/>
</dbReference>
<dbReference type="InterPro" id="IPR051799">
    <property type="entry name" value="NADH_flavin_oxidoreductase"/>
</dbReference>
<feature type="compositionally biased region" description="Low complexity" evidence="3">
    <location>
        <begin position="29"/>
        <end position="38"/>
    </location>
</feature>
<keyword evidence="2" id="KW-0560">Oxidoreductase</keyword>
<protein>
    <submittedName>
        <fullName evidence="5">NADH:flavin oxidoreductase</fullName>
    </submittedName>
</protein>
<sequence>MPLLSSTPQSPDALSPETGVPGGRPVRTIPIAASSSPSPFDPATLGPVRVPNRIIKAATSEGRSPEGLVTQDLIDFHLDFVRGGVGMTTIAYCCVSAEGKSAPGQIVMSPEAVPGLRRLADAVHAEGAAVSAQLGHAGPVGSKKITGVTPTAPSKFINPTSFAYCRPITRAEIGQVTEQFTSAAQVAVDAGLDAVELHFGHNYLPSAFLSPLLNRRKDEYGGGIDNRSRLVREIARAVRERVGDAIAVTAKISMIDGVPGGIKLAESLRTAQLLDADANLDALLLTEGSSVVRQMYLFRGEVPVEDFAALMKQPVKTGVRLFGKKVLGEFPYEDLYMLEAARQFVPVVKNSKLILLGGITNRDHMDAGMREGFDFVAMGRALLREPGLVNAVREDRDKQTLCTHCNRCMYTVYGRTHCVLDPESAFGPVADAPAAAAPPRPTGLAAHA</sequence>
<gene>
    <name evidence="5" type="ORF">GCM10023353_34250</name>
</gene>
<dbReference type="InterPro" id="IPR013785">
    <property type="entry name" value="Aldolase_TIM"/>
</dbReference>
<dbReference type="SUPFAM" id="SSF51395">
    <property type="entry name" value="FMN-linked oxidoreductases"/>
    <property type="match status" value="1"/>
</dbReference>
<evidence type="ECO:0000256" key="3">
    <source>
        <dbReference type="SAM" id="MobiDB-lite"/>
    </source>
</evidence>
<dbReference type="CDD" id="cd02803">
    <property type="entry name" value="OYE_like_FMN_family"/>
    <property type="match status" value="1"/>
</dbReference>
<dbReference type="PANTHER" id="PTHR43656">
    <property type="entry name" value="BINDING OXIDOREDUCTASE, PUTATIVE (AFU_ORTHOLOGUE AFUA_2G08260)-RELATED"/>
    <property type="match status" value="1"/>
</dbReference>
<feature type="compositionally biased region" description="Polar residues" evidence="3">
    <location>
        <begin position="1"/>
        <end position="12"/>
    </location>
</feature>
<evidence type="ECO:0000313" key="6">
    <source>
        <dbReference type="Proteomes" id="UP001500839"/>
    </source>
</evidence>